<evidence type="ECO:0000313" key="7">
    <source>
        <dbReference type="Proteomes" id="UP000076532"/>
    </source>
</evidence>
<keyword evidence="7" id="KW-1185">Reference proteome</keyword>
<evidence type="ECO:0000256" key="2">
    <source>
        <dbReference type="ARBA" id="ARBA00013136"/>
    </source>
</evidence>
<dbReference type="UniPathway" id="UPA00771">
    <property type="reaction ID" value="UER00766"/>
</dbReference>
<comment type="pathway">
    <text evidence="1">Cofactor biosynthesis; D-erythroascorbate biosynthesis; dehydro-D-arabinono-1,4-lactone from D-arabinose: step 2/2.</text>
</comment>
<dbReference type="GO" id="GO:0005739">
    <property type="term" value="C:mitochondrion"/>
    <property type="evidence" value="ECO:0007669"/>
    <property type="project" value="TreeGrafter"/>
</dbReference>
<accession>A0A166T0K1</accession>
<dbReference type="InterPro" id="IPR006094">
    <property type="entry name" value="Oxid_FAD_bind_N"/>
</dbReference>
<dbReference type="InterPro" id="IPR016166">
    <property type="entry name" value="FAD-bd_PCMH"/>
</dbReference>
<keyword evidence="3" id="KW-0560">Oxidoreductase</keyword>
<evidence type="ECO:0000256" key="3">
    <source>
        <dbReference type="ARBA" id="ARBA00023002"/>
    </source>
</evidence>
<dbReference type="InterPro" id="IPR016167">
    <property type="entry name" value="FAD-bd_PCMH_sub1"/>
</dbReference>
<dbReference type="SUPFAM" id="SSF56176">
    <property type="entry name" value="FAD-binding/transporter-associated domain-like"/>
    <property type="match status" value="1"/>
</dbReference>
<dbReference type="PIRSF" id="PIRSF000136">
    <property type="entry name" value="LGO_GLO"/>
    <property type="match status" value="1"/>
</dbReference>
<dbReference type="GO" id="GO:0003885">
    <property type="term" value="F:D-arabinono-1,4-lactone oxidase activity"/>
    <property type="evidence" value="ECO:0007669"/>
    <property type="project" value="UniProtKB-EC"/>
</dbReference>
<dbReference type="Gene3D" id="3.30.70.2520">
    <property type="match status" value="1"/>
</dbReference>
<dbReference type="Gene3D" id="3.30.465.10">
    <property type="match status" value="1"/>
</dbReference>
<evidence type="ECO:0000259" key="5">
    <source>
        <dbReference type="PROSITE" id="PS51387"/>
    </source>
</evidence>
<dbReference type="GO" id="GO:0071949">
    <property type="term" value="F:FAD binding"/>
    <property type="evidence" value="ECO:0007669"/>
    <property type="project" value="InterPro"/>
</dbReference>
<name>A0A166T0K1_9AGAM</name>
<evidence type="ECO:0000256" key="1">
    <source>
        <dbReference type="ARBA" id="ARBA00005083"/>
    </source>
</evidence>
<organism evidence="6 7">
    <name type="scientific">Athelia psychrophila</name>
    <dbReference type="NCBI Taxonomy" id="1759441"/>
    <lineage>
        <taxon>Eukaryota</taxon>
        <taxon>Fungi</taxon>
        <taxon>Dikarya</taxon>
        <taxon>Basidiomycota</taxon>
        <taxon>Agaricomycotina</taxon>
        <taxon>Agaricomycetes</taxon>
        <taxon>Agaricomycetidae</taxon>
        <taxon>Atheliales</taxon>
        <taxon>Atheliaceae</taxon>
        <taxon>Athelia</taxon>
    </lineage>
</organism>
<dbReference type="Gene3D" id="1.10.45.10">
    <property type="entry name" value="Vanillyl-alcohol Oxidase, Chain A, domain 4"/>
    <property type="match status" value="1"/>
</dbReference>
<dbReference type="InterPro" id="IPR016171">
    <property type="entry name" value="Vanillyl_alc_oxidase_C-sub2"/>
</dbReference>
<dbReference type="Pfam" id="PF04030">
    <property type="entry name" value="ALO"/>
    <property type="match status" value="1"/>
</dbReference>
<dbReference type="PANTHER" id="PTHR43762">
    <property type="entry name" value="L-GULONOLACTONE OXIDASE"/>
    <property type="match status" value="1"/>
</dbReference>
<dbReference type="PANTHER" id="PTHR43762:SF1">
    <property type="entry name" value="D-ARABINONO-1,4-LACTONE OXIDASE"/>
    <property type="match status" value="1"/>
</dbReference>
<dbReference type="STRING" id="436010.A0A166T0K1"/>
<dbReference type="AlphaFoldDB" id="A0A166T0K1"/>
<dbReference type="Gene3D" id="3.30.43.10">
    <property type="entry name" value="Uridine Diphospho-n-acetylenolpyruvylglucosamine Reductase, domain 2"/>
    <property type="match status" value="1"/>
</dbReference>
<dbReference type="InterPro" id="IPR007173">
    <property type="entry name" value="ALO_C"/>
</dbReference>
<dbReference type="OrthoDB" id="610608at2759"/>
<dbReference type="InterPro" id="IPR010031">
    <property type="entry name" value="FAD_lactone_oxidase-like"/>
</dbReference>
<reference evidence="6 7" key="1">
    <citation type="journal article" date="2016" name="Mol. Biol. Evol.">
        <title>Comparative Genomics of Early-Diverging Mushroom-Forming Fungi Provides Insights into the Origins of Lignocellulose Decay Capabilities.</title>
        <authorList>
            <person name="Nagy L.G."/>
            <person name="Riley R."/>
            <person name="Tritt A."/>
            <person name="Adam C."/>
            <person name="Daum C."/>
            <person name="Floudas D."/>
            <person name="Sun H."/>
            <person name="Yadav J.S."/>
            <person name="Pangilinan J."/>
            <person name="Larsson K.H."/>
            <person name="Matsuura K."/>
            <person name="Barry K."/>
            <person name="Labutti K."/>
            <person name="Kuo R."/>
            <person name="Ohm R.A."/>
            <person name="Bhattacharya S.S."/>
            <person name="Shirouzu T."/>
            <person name="Yoshinaga Y."/>
            <person name="Martin F.M."/>
            <person name="Grigoriev I.V."/>
            <person name="Hibbett D.S."/>
        </authorList>
    </citation>
    <scope>NUCLEOTIDE SEQUENCE [LARGE SCALE GENOMIC DNA]</scope>
    <source>
        <strain evidence="6 7">CBS 109695</strain>
    </source>
</reference>
<dbReference type="GO" id="GO:0016020">
    <property type="term" value="C:membrane"/>
    <property type="evidence" value="ECO:0007669"/>
    <property type="project" value="InterPro"/>
</dbReference>
<dbReference type="InterPro" id="IPR016169">
    <property type="entry name" value="FAD-bd_PCMH_sub2"/>
</dbReference>
<dbReference type="PROSITE" id="PS51387">
    <property type="entry name" value="FAD_PCMH"/>
    <property type="match status" value="1"/>
</dbReference>
<dbReference type="EC" id="1.1.3.37" evidence="2"/>
<evidence type="ECO:0000313" key="6">
    <source>
        <dbReference type="EMBL" id="KZP30052.1"/>
    </source>
</evidence>
<sequence>MSATNLQPATLSLQDLYDLLHPITVPASSPRAKFINWGLTFACSPLSVFEPENEYQCELILELARREGRTVRAAGVGHSPSDLACTTGYMVRTEKLDGVLEINTEKRYVVAQSGITLHALHAHLDAHGLAMMNVGSISDQTLGGIVTTATHGSGIDYGVISTHVMSLTVLLADGSRANCSRQENPELFIASICGLGCTGLLLSIQLQVEPSFRLKEVSETLSFDDTVRSIEAIAHASQHVRLWWFPAAGVVRVGSADRTHEPKSPAGSWLWHSFLGAHLVQFMLFLGRYIRAFNSWTTRFAAWLVRDPAIAIDDSHRIFNVDCRYPQHTTEWAIPYANTQACLYELRAWIDEELASPDGLRPHFPIEIRFSDSDDIWLSPSNGQKTCWIGIVQYKPYGLNVPYQQLFKRFEAILFRHEGRPHWAKAHHLRPETLRALYPKFDDFVQLLDRVDPQGMFRNEYVQRHIFGKRGPNVDAAMFKTDSSPL</sequence>
<dbReference type="Proteomes" id="UP000076532">
    <property type="component" value="Unassembled WGS sequence"/>
</dbReference>
<proteinExistence type="predicted"/>
<feature type="domain" description="FAD-binding PCMH-type" evidence="5">
    <location>
        <begin position="41"/>
        <end position="211"/>
    </location>
</feature>
<evidence type="ECO:0000256" key="4">
    <source>
        <dbReference type="ARBA" id="ARBA00033418"/>
    </source>
</evidence>
<protein>
    <recommendedName>
        <fullName evidence="2">D-arabinono-1,4-lactone oxidase</fullName>
        <ecNumber evidence="2">1.1.3.37</ecNumber>
    </recommendedName>
    <alternativeName>
        <fullName evidence="4">L-galactono-gamma-lactone oxidase</fullName>
    </alternativeName>
</protein>
<dbReference type="Pfam" id="PF01565">
    <property type="entry name" value="FAD_binding_4"/>
    <property type="match status" value="1"/>
</dbReference>
<dbReference type="InterPro" id="IPR036318">
    <property type="entry name" value="FAD-bd_PCMH-like_sf"/>
</dbReference>
<dbReference type="EMBL" id="KV417495">
    <property type="protein sequence ID" value="KZP30052.1"/>
    <property type="molecule type" value="Genomic_DNA"/>
</dbReference>
<gene>
    <name evidence="6" type="ORF">FIBSPDRAFT_815247</name>
</gene>